<name>A0AAV4B2D8_9GAST</name>
<proteinExistence type="predicted"/>
<feature type="region of interest" description="Disordered" evidence="1">
    <location>
        <begin position="1"/>
        <end position="58"/>
    </location>
</feature>
<organism evidence="2 3">
    <name type="scientific">Plakobranchus ocellatus</name>
    <dbReference type="NCBI Taxonomy" id="259542"/>
    <lineage>
        <taxon>Eukaryota</taxon>
        <taxon>Metazoa</taxon>
        <taxon>Spiralia</taxon>
        <taxon>Lophotrochozoa</taxon>
        <taxon>Mollusca</taxon>
        <taxon>Gastropoda</taxon>
        <taxon>Heterobranchia</taxon>
        <taxon>Euthyneura</taxon>
        <taxon>Panpulmonata</taxon>
        <taxon>Sacoglossa</taxon>
        <taxon>Placobranchoidea</taxon>
        <taxon>Plakobranchidae</taxon>
        <taxon>Plakobranchus</taxon>
    </lineage>
</organism>
<dbReference type="AlphaFoldDB" id="A0AAV4B2D8"/>
<evidence type="ECO:0000313" key="2">
    <source>
        <dbReference type="EMBL" id="GFO13262.1"/>
    </source>
</evidence>
<gene>
    <name evidence="2" type="ORF">PoB_003976700</name>
</gene>
<dbReference type="EMBL" id="BLXT01004481">
    <property type="protein sequence ID" value="GFO13262.1"/>
    <property type="molecule type" value="Genomic_DNA"/>
</dbReference>
<comment type="caution">
    <text evidence="2">The sequence shown here is derived from an EMBL/GenBank/DDBJ whole genome shotgun (WGS) entry which is preliminary data.</text>
</comment>
<dbReference type="Proteomes" id="UP000735302">
    <property type="component" value="Unassembled WGS sequence"/>
</dbReference>
<reference evidence="2 3" key="1">
    <citation type="journal article" date="2021" name="Elife">
        <title>Chloroplast acquisition without the gene transfer in kleptoplastic sea slugs, Plakobranchus ocellatus.</title>
        <authorList>
            <person name="Maeda T."/>
            <person name="Takahashi S."/>
            <person name="Yoshida T."/>
            <person name="Shimamura S."/>
            <person name="Takaki Y."/>
            <person name="Nagai Y."/>
            <person name="Toyoda A."/>
            <person name="Suzuki Y."/>
            <person name="Arimoto A."/>
            <person name="Ishii H."/>
            <person name="Satoh N."/>
            <person name="Nishiyama T."/>
            <person name="Hasebe M."/>
            <person name="Maruyama T."/>
            <person name="Minagawa J."/>
            <person name="Obokata J."/>
            <person name="Shigenobu S."/>
        </authorList>
    </citation>
    <scope>NUCLEOTIDE SEQUENCE [LARGE SCALE GENOMIC DNA]</scope>
</reference>
<evidence type="ECO:0000256" key="1">
    <source>
        <dbReference type="SAM" id="MobiDB-lite"/>
    </source>
</evidence>
<sequence length="114" mass="12793">MRSLSPVRQSFMGCNPAKTRQAGKTPDSPPRRSLPPAIGGNSALSGMGRRATQRKKATGLKKNIFNDERQETSLMIMQWNCENTKIIDTKGGPQNINYQKKKLKRFAFKKLILS</sequence>
<protein>
    <submittedName>
        <fullName evidence="2">Uncharacterized protein</fullName>
    </submittedName>
</protein>
<keyword evidence="3" id="KW-1185">Reference proteome</keyword>
<evidence type="ECO:0000313" key="3">
    <source>
        <dbReference type="Proteomes" id="UP000735302"/>
    </source>
</evidence>
<accession>A0AAV4B2D8</accession>